<organism evidence="1 2">
    <name type="scientific">Kitasatospora terrestris</name>
    <dbReference type="NCBI Taxonomy" id="258051"/>
    <lineage>
        <taxon>Bacteria</taxon>
        <taxon>Bacillati</taxon>
        <taxon>Actinomycetota</taxon>
        <taxon>Actinomycetes</taxon>
        <taxon>Kitasatosporales</taxon>
        <taxon>Streptomycetaceae</taxon>
        <taxon>Kitasatospora</taxon>
    </lineage>
</organism>
<dbReference type="InterPro" id="IPR012348">
    <property type="entry name" value="RNR-like"/>
</dbReference>
<keyword evidence="2" id="KW-1185">Reference proteome</keyword>
<proteinExistence type="predicted"/>
<gene>
    <name evidence="1" type="ORF">GCM10023235_16700</name>
</gene>
<dbReference type="RefSeq" id="WP_345696125.1">
    <property type="nucleotide sequence ID" value="NZ_BAABIS010000001.1"/>
</dbReference>
<accession>A0ABP9DG69</accession>
<dbReference type="EMBL" id="BAABIS010000001">
    <property type="protein sequence ID" value="GAA4841562.1"/>
    <property type="molecule type" value="Genomic_DNA"/>
</dbReference>
<dbReference type="Gene3D" id="1.10.620.20">
    <property type="entry name" value="Ribonucleotide Reductase, subunit A"/>
    <property type="match status" value="1"/>
</dbReference>
<sequence>MPYTAWIEHFTAEKARREHRGDPDWRAGAKLPETVWRSLQKFQVGEDGDGTNLIGKADLAGDPSYGRAVRMFVAEEQNHARLLARLLAADGRGTLGSHWSDAVFVRVRRLFGLRMELMVLMIAELVAVPYYRAVRDGSGDPLTGEVAGRILADEQRHIPFHRDRLRDSVAELPAAVRPAVLAGWRLLLLAAGVFVAVDHGPALHALRMPRTRFALEVARSGGPVARDILAAPDGAPSPAAA</sequence>
<evidence type="ECO:0008006" key="3">
    <source>
        <dbReference type="Google" id="ProtNLM"/>
    </source>
</evidence>
<dbReference type="SUPFAM" id="SSF47240">
    <property type="entry name" value="Ferritin-like"/>
    <property type="match status" value="1"/>
</dbReference>
<name>A0ABP9DG69_9ACTN</name>
<dbReference type="InterPro" id="IPR009078">
    <property type="entry name" value="Ferritin-like_SF"/>
</dbReference>
<comment type="caution">
    <text evidence="1">The sequence shown here is derived from an EMBL/GenBank/DDBJ whole genome shotgun (WGS) entry which is preliminary data.</text>
</comment>
<protein>
    <recommendedName>
        <fullName evidence="3">Ferritin-like domain-containing protein</fullName>
    </recommendedName>
</protein>
<evidence type="ECO:0000313" key="1">
    <source>
        <dbReference type="EMBL" id="GAA4841562.1"/>
    </source>
</evidence>
<dbReference type="CDD" id="cd00657">
    <property type="entry name" value="Ferritin_like"/>
    <property type="match status" value="1"/>
</dbReference>
<dbReference type="Proteomes" id="UP001501752">
    <property type="component" value="Unassembled WGS sequence"/>
</dbReference>
<reference evidence="2" key="1">
    <citation type="journal article" date="2019" name="Int. J. Syst. Evol. Microbiol.">
        <title>The Global Catalogue of Microorganisms (GCM) 10K type strain sequencing project: providing services to taxonomists for standard genome sequencing and annotation.</title>
        <authorList>
            <consortium name="The Broad Institute Genomics Platform"/>
            <consortium name="The Broad Institute Genome Sequencing Center for Infectious Disease"/>
            <person name="Wu L."/>
            <person name="Ma J."/>
        </authorList>
    </citation>
    <scope>NUCLEOTIDE SEQUENCE [LARGE SCALE GENOMIC DNA]</scope>
    <source>
        <strain evidence="2">JCM 13006</strain>
    </source>
</reference>
<evidence type="ECO:0000313" key="2">
    <source>
        <dbReference type="Proteomes" id="UP001501752"/>
    </source>
</evidence>